<name>A0A365Y1G8_9BACT</name>
<evidence type="ECO:0000313" key="2">
    <source>
        <dbReference type="Proteomes" id="UP000253410"/>
    </source>
</evidence>
<dbReference type="PROSITE" id="PS51257">
    <property type="entry name" value="PROKAR_LIPOPROTEIN"/>
    <property type="match status" value="1"/>
</dbReference>
<evidence type="ECO:0000313" key="1">
    <source>
        <dbReference type="EMBL" id="RBL91685.1"/>
    </source>
</evidence>
<reference evidence="1 2" key="1">
    <citation type="submission" date="2018-05" db="EMBL/GenBank/DDBJ databases">
        <title>Chitinophaga sp. K3CV102501T nov., isolated from isolated from a monsoon evergreen broad-leaved forest soil.</title>
        <authorList>
            <person name="Lv Y."/>
        </authorList>
    </citation>
    <scope>NUCLEOTIDE SEQUENCE [LARGE SCALE GENOMIC DNA]</scope>
    <source>
        <strain evidence="1 2">GDMCC 1.1325</strain>
    </source>
</reference>
<dbReference type="Proteomes" id="UP000253410">
    <property type="component" value="Unassembled WGS sequence"/>
</dbReference>
<proteinExistence type="predicted"/>
<protein>
    <submittedName>
        <fullName evidence="1">Uncharacterized protein</fullName>
    </submittedName>
</protein>
<comment type="caution">
    <text evidence="1">The sequence shown here is derived from an EMBL/GenBank/DDBJ whole genome shotgun (WGS) entry which is preliminary data.</text>
</comment>
<organism evidence="1 2">
    <name type="scientific">Chitinophaga flava</name>
    <dbReference type="NCBI Taxonomy" id="2259036"/>
    <lineage>
        <taxon>Bacteria</taxon>
        <taxon>Pseudomonadati</taxon>
        <taxon>Bacteroidota</taxon>
        <taxon>Chitinophagia</taxon>
        <taxon>Chitinophagales</taxon>
        <taxon>Chitinophagaceae</taxon>
        <taxon>Chitinophaga</taxon>
    </lineage>
</organism>
<dbReference type="EMBL" id="QFFJ01000001">
    <property type="protein sequence ID" value="RBL91685.1"/>
    <property type="molecule type" value="Genomic_DNA"/>
</dbReference>
<dbReference type="OrthoDB" id="1341964at2"/>
<dbReference type="AlphaFoldDB" id="A0A365Y1G8"/>
<sequence length="179" mass="20589">MKTLSIIVLALFLVSCSSKNLTRGKAAELIQPKYPRNIDWPIFTTDPKDVIKFLPTKLEEEGYVIIKEKIVEGGWRRPYIFFTDKSKSYLLETPEYDRSSGIQRVKVAEQYFSEITGVRMVKDGQKAIVEYSVINKNVTPFAQVSALKIVPTENCKAYFALYDDGWRLIDKFDPDFKGE</sequence>
<gene>
    <name evidence="1" type="ORF">DF182_03480</name>
</gene>
<keyword evidence="2" id="KW-1185">Reference proteome</keyword>
<accession>A0A365Y1G8</accession>
<dbReference type="RefSeq" id="WP_113614283.1">
    <property type="nucleotide sequence ID" value="NZ_QFFJ01000001.1"/>
</dbReference>